<organism evidence="1 2">
    <name type="scientific">Nocardioides luteus</name>
    <dbReference type="NCBI Taxonomy" id="1844"/>
    <lineage>
        <taxon>Bacteria</taxon>
        <taxon>Bacillati</taxon>
        <taxon>Actinomycetota</taxon>
        <taxon>Actinomycetes</taxon>
        <taxon>Propionibacteriales</taxon>
        <taxon>Nocardioidaceae</taxon>
        <taxon>Nocardioides</taxon>
    </lineage>
</organism>
<evidence type="ECO:0000313" key="2">
    <source>
        <dbReference type="Proteomes" id="UP000033772"/>
    </source>
</evidence>
<comment type="caution">
    <text evidence="1">The sequence shown here is derived from an EMBL/GenBank/DDBJ whole genome shotgun (WGS) entry which is preliminary data.</text>
</comment>
<dbReference type="RefSeq" id="WP_045549105.1">
    <property type="nucleotide sequence ID" value="NZ_JZDQ02000019.1"/>
</dbReference>
<dbReference type="STRING" id="1844.UG56_014535"/>
<gene>
    <name evidence="1" type="ORF">UG56_014535</name>
</gene>
<dbReference type="AlphaFoldDB" id="A0A1J4N357"/>
<protein>
    <submittedName>
        <fullName evidence="1">Uncharacterized protein</fullName>
    </submittedName>
</protein>
<name>A0A1J4N357_9ACTN</name>
<sequence length="104" mass="11487">MPQTVRKYWGPFQGRVTLNFNWDAINHDSVVLVTASEYQVTTPVTSEHRFIGAANITVDNIAPHGPPYDNNHGVTFVVNVDWGSPLNIVTDITVLDSAPIEVQV</sequence>
<evidence type="ECO:0000313" key="1">
    <source>
        <dbReference type="EMBL" id="OIJ26013.1"/>
    </source>
</evidence>
<accession>A0A1J4N357</accession>
<dbReference type="Proteomes" id="UP000033772">
    <property type="component" value="Unassembled WGS sequence"/>
</dbReference>
<reference evidence="1" key="1">
    <citation type="submission" date="2016-10" db="EMBL/GenBank/DDBJ databases">
        <title>Draft Genome Sequence of Nocardioides luteus Strain BAFB, an Alkane-Degrading Bacterium Isolated from JP-7 Polluted Soil.</title>
        <authorList>
            <person name="Brown L."/>
            <person name="Ruiz O.N."/>
            <person name="Gunasekera T."/>
        </authorList>
    </citation>
    <scope>NUCLEOTIDE SEQUENCE [LARGE SCALE GENOMIC DNA]</scope>
    <source>
        <strain evidence="1">BAFB</strain>
    </source>
</reference>
<keyword evidence="2" id="KW-1185">Reference proteome</keyword>
<dbReference type="OrthoDB" id="4333526at2"/>
<dbReference type="EMBL" id="JZDQ02000019">
    <property type="protein sequence ID" value="OIJ26013.1"/>
    <property type="molecule type" value="Genomic_DNA"/>
</dbReference>
<proteinExistence type="predicted"/>